<dbReference type="AlphaFoldDB" id="A0AAV6J9L0"/>
<reference evidence="1" key="1">
    <citation type="submission" date="2020-08" db="EMBL/GenBank/DDBJ databases">
        <title>Plant Genome Project.</title>
        <authorList>
            <person name="Zhang R.-G."/>
        </authorList>
    </citation>
    <scope>NUCLEOTIDE SEQUENCE</scope>
    <source>
        <strain evidence="1">WSP0</strain>
        <tissue evidence="1">Leaf</tissue>
    </source>
</reference>
<comment type="caution">
    <text evidence="1">The sequence shown here is derived from an EMBL/GenBank/DDBJ whole genome shotgun (WGS) entry which is preliminary data.</text>
</comment>
<accession>A0AAV6J9L0</accession>
<organism evidence="1 2">
    <name type="scientific">Rhododendron griersonianum</name>
    <dbReference type="NCBI Taxonomy" id="479676"/>
    <lineage>
        <taxon>Eukaryota</taxon>
        <taxon>Viridiplantae</taxon>
        <taxon>Streptophyta</taxon>
        <taxon>Embryophyta</taxon>
        <taxon>Tracheophyta</taxon>
        <taxon>Spermatophyta</taxon>
        <taxon>Magnoliopsida</taxon>
        <taxon>eudicotyledons</taxon>
        <taxon>Gunneridae</taxon>
        <taxon>Pentapetalae</taxon>
        <taxon>asterids</taxon>
        <taxon>Ericales</taxon>
        <taxon>Ericaceae</taxon>
        <taxon>Ericoideae</taxon>
        <taxon>Rhodoreae</taxon>
        <taxon>Rhododendron</taxon>
    </lineage>
</organism>
<dbReference type="EMBL" id="JACTNZ010000008">
    <property type="protein sequence ID" value="KAG5537807.1"/>
    <property type="molecule type" value="Genomic_DNA"/>
</dbReference>
<sequence length="96" mass="10814">MGGEPSVHGLNLLNTMEKINTSSSKSGGCGFNIFQECREKIKSIFGSMWINNRVVDRRISSCRHPKAVVTVFKTWEGRFEVADDGTRCELCEWDGK</sequence>
<gene>
    <name evidence="1" type="ORF">RHGRI_025050</name>
</gene>
<proteinExistence type="predicted"/>
<keyword evidence="2" id="KW-1185">Reference proteome</keyword>
<protein>
    <submittedName>
        <fullName evidence="1">Uncharacterized protein</fullName>
    </submittedName>
</protein>
<evidence type="ECO:0000313" key="2">
    <source>
        <dbReference type="Proteomes" id="UP000823749"/>
    </source>
</evidence>
<name>A0AAV6J9L0_9ERIC</name>
<evidence type="ECO:0000313" key="1">
    <source>
        <dbReference type="EMBL" id="KAG5537807.1"/>
    </source>
</evidence>
<dbReference type="Proteomes" id="UP000823749">
    <property type="component" value="Chromosome 8"/>
</dbReference>